<evidence type="ECO:0000313" key="3">
    <source>
        <dbReference type="Proteomes" id="UP000248745"/>
    </source>
</evidence>
<comment type="caution">
    <text evidence="2">The sequence shown here is derived from an EMBL/GenBank/DDBJ whole genome shotgun (WGS) entry which is preliminary data.</text>
</comment>
<dbReference type="InterPro" id="IPR003961">
    <property type="entry name" value="FN3_dom"/>
</dbReference>
<keyword evidence="3" id="KW-1185">Reference proteome</keyword>
<dbReference type="InterPro" id="IPR013783">
    <property type="entry name" value="Ig-like_fold"/>
</dbReference>
<dbReference type="Gene3D" id="2.60.40.10">
    <property type="entry name" value="Immunoglobulins"/>
    <property type="match status" value="1"/>
</dbReference>
<dbReference type="OrthoDB" id="3333873at2"/>
<dbReference type="NCBIfam" id="TIGR04183">
    <property type="entry name" value="Por_Secre_tail"/>
    <property type="match status" value="1"/>
</dbReference>
<dbReference type="SUPFAM" id="SSF49265">
    <property type="entry name" value="Fibronectin type III"/>
    <property type="match status" value="1"/>
</dbReference>
<name>A0A2W2B7J5_9BACT</name>
<feature type="domain" description="Secretion system C-terminal sorting" evidence="1">
    <location>
        <begin position="868"/>
        <end position="936"/>
    </location>
</feature>
<dbReference type="AlphaFoldDB" id="A0A2W2B7J5"/>
<dbReference type="Proteomes" id="UP000248745">
    <property type="component" value="Unassembled WGS sequence"/>
</dbReference>
<accession>A0A2W2B7J5</accession>
<dbReference type="CDD" id="cd00063">
    <property type="entry name" value="FN3"/>
    <property type="match status" value="1"/>
</dbReference>
<dbReference type="RefSeq" id="WP_110999740.1">
    <property type="nucleotide sequence ID" value="NZ_QKTW01000019.1"/>
</dbReference>
<gene>
    <name evidence="2" type="ORF">DN068_14965</name>
</gene>
<proteinExistence type="predicted"/>
<sequence>MAKNYSKFFYTLIVLLLPIFGMAQSTIISENFQGWTSVGSYSSSTAAGPGNAWAYTNCIIAPGGVSSGVGSAGYVQAQASGGILTLPVVANGGVGTLNINARVSGTSGGFVVEKKIGSGSWTSVQTVTTSATSGTAFSVPVNDNSASLQLRINNNTSRALYIHDVSATSSAPVITVSTTSLAAFSTGLGASSATQSYTVSAINMTANLSITAPAGFTISTSSTSNFGSTLSLTPTSGNLATTTIYVRMTGAAIGSFNGNIVHATTGATSANVAVTGAVAYAAPVVKVASNIGATSFSANWSPVTGVTSYLLDVSTNAQFATTTSSSITEGFDTYTGSALYNGWVFDNTISNYTSGASPNSVKFLNSGTVGTGYAPALPANSTATELKFTLANNGSSGSSFLVEGLVNGTWTTVATVLSAAVPTSGTATFTYNATTSPALPAGITQFRFTYNKNTGNFGLDDVMTKYNTAVSSMISGYNGLQVNDTTATVSGLTTGTPYYYRVRATDGTITSPNSATIKVTPLVFNKYHSIASGDFDDTYNWQGWDGAQWINYPLPPHDVLDSIAIDHNIKVKNDITVKNLALSNNVLSLGDNNLTVTNQITGGSASSYVKTDGNGTLKMSVGNTPVFFPVGNGSYNPATLTNAGYDNFSIKVGDVVYEDGHGASSTTVTNPVVNHTWYITPDGAGNNVTMTLQWNAADEINDFNRNHTYIRHYNGTAWEDYLTASGYTEVTVPGGHFVSNNVYDVIQANISNFSPFTVGAAHVAPLAITLTDINAVNKGNANLISWKTASADASDIFTLERSQNGKDFVAITSLPVQKSISDYQYTDTKPFNGVNYYRLKMTDKTLQASYSKVVIANTVVDNAASLNVYPNPATDNVTVYTGKSAGTITIADLNGKILKAAAANTEATTINTNDLAKGVYILRYTEGTSTQQTKLVK</sequence>
<dbReference type="Pfam" id="PF18962">
    <property type="entry name" value="Por_Secre_tail"/>
    <property type="match status" value="1"/>
</dbReference>
<evidence type="ECO:0000259" key="1">
    <source>
        <dbReference type="Pfam" id="PF18962"/>
    </source>
</evidence>
<dbReference type="InterPro" id="IPR026444">
    <property type="entry name" value="Secre_tail"/>
</dbReference>
<evidence type="ECO:0000313" key="2">
    <source>
        <dbReference type="EMBL" id="PZF72229.1"/>
    </source>
</evidence>
<protein>
    <recommendedName>
        <fullName evidence="1">Secretion system C-terminal sorting domain-containing protein</fullName>
    </recommendedName>
</protein>
<reference evidence="2 3" key="1">
    <citation type="submission" date="2018-06" db="EMBL/GenBank/DDBJ databases">
        <title>Mucibacter soli gen. nov., sp. nov., a new member of the family Chitinophagaceae producing mucin.</title>
        <authorList>
            <person name="Kim M.-K."/>
            <person name="Park S."/>
            <person name="Kim T.-S."/>
            <person name="Joung Y."/>
            <person name="Han J.-H."/>
            <person name="Kim S.B."/>
        </authorList>
    </citation>
    <scope>NUCLEOTIDE SEQUENCE [LARGE SCALE GENOMIC DNA]</scope>
    <source>
        <strain evidence="2 3">R1-15</strain>
    </source>
</reference>
<dbReference type="EMBL" id="QKTW01000019">
    <property type="protein sequence ID" value="PZF72229.1"/>
    <property type="molecule type" value="Genomic_DNA"/>
</dbReference>
<organism evidence="2 3">
    <name type="scientific">Taibaiella soli</name>
    <dbReference type="NCBI Taxonomy" id="1649169"/>
    <lineage>
        <taxon>Bacteria</taxon>
        <taxon>Pseudomonadati</taxon>
        <taxon>Bacteroidota</taxon>
        <taxon>Chitinophagia</taxon>
        <taxon>Chitinophagales</taxon>
        <taxon>Chitinophagaceae</taxon>
        <taxon>Taibaiella</taxon>
    </lineage>
</organism>
<dbReference type="InterPro" id="IPR036116">
    <property type="entry name" value="FN3_sf"/>
</dbReference>